<dbReference type="InterPro" id="IPR002933">
    <property type="entry name" value="Peptidase_M20"/>
</dbReference>
<dbReference type="SUPFAM" id="SSF53187">
    <property type="entry name" value="Zn-dependent exopeptidases"/>
    <property type="match status" value="1"/>
</dbReference>
<dbReference type="InterPro" id="IPR017153">
    <property type="entry name" value="CNDP/DUG1"/>
</dbReference>
<evidence type="ECO:0000256" key="3">
    <source>
        <dbReference type="ARBA" id="ARBA00022723"/>
    </source>
</evidence>
<feature type="binding site" evidence="8">
    <location>
        <position position="192"/>
    </location>
    <ligand>
        <name>Mn(2+)</name>
        <dbReference type="ChEBI" id="CHEBI:29035"/>
        <label>2</label>
    </ligand>
</feature>
<proteinExistence type="inferred from homology"/>
<dbReference type="Proteomes" id="UP000499080">
    <property type="component" value="Unassembled WGS sequence"/>
</dbReference>
<feature type="binding site" evidence="7">
    <location>
        <position position="225"/>
    </location>
    <ligand>
        <name>substrate</name>
        <note>ligand shared between homodimeric partners</note>
    </ligand>
</feature>
<dbReference type="CDD" id="cd05676">
    <property type="entry name" value="M20_dipept_like_CNDP"/>
    <property type="match status" value="1"/>
</dbReference>
<feature type="binding site" description="in other chain" evidence="7">
    <location>
        <position position="340"/>
    </location>
    <ligand>
        <name>substrate</name>
        <note>ligand shared between homodimeric partners</note>
    </ligand>
</feature>
<keyword evidence="5" id="KW-0482">Metalloprotease</keyword>
<protein>
    <submittedName>
        <fullName evidence="11">Cytosolic non-specific dipeptidase</fullName>
    </submittedName>
</protein>
<evidence type="ECO:0000256" key="7">
    <source>
        <dbReference type="PIRSR" id="PIRSR037242-2"/>
    </source>
</evidence>
<dbReference type="InterPro" id="IPR001261">
    <property type="entry name" value="ArgE/DapE_CS"/>
</dbReference>
<evidence type="ECO:0000256" key="4">
    <source>
        <dbReference type="ARBA" id="ARBA00022801"/>
    </source>
</evidence>
<evidence type="ECO:0000256" key="6">
    <source>
        <dbReference type="PIRSR" id="PIRSR037242-1"/>
    </source>
</evidence>
<organism evidence="11 12">
    <name type="scientific">Araneus ventricosus</name>
    <name type="common">Orbweaver spider</name>
    <name type="synonym">Epeira ventricosa</name>
    <dbReference type="NCBI Taxonomy" id="182803"/>
    <lineage>
        <taxon>Eukaryota</taxon>
        <taxon>Metazoa</taxon>
        <taxon>Ecdysozoa</taxon>
        <taxon>Arthropoda</taxon>
        <taxon>Chelicerata</taxon>
        <taxon>Arachnida</taxon>
        <taxon>Araneae</taxon>
        <taxon>Araneomorphae</taxon>
        <taxon>Entelegynae</taxon>
        <taxon>Araneoidea</taxon>
        <taxon>Araneidae</taxon>
        <taxon>Araneus</taxon>
    </lineage>
</organism>
<dbReference type="EMBL" id="BGPR01000456">
    <property type="protein sequence ID" value="GBM21200.1"/>
    <property type="molecule type" value="Genomic_DNA"/>
</dbReference>
<dbReference type="PROSITE" id="PS00759">
    <property type="entry name" value="ARGE_DAPE_CPG2_2"/>
    <property type="match status" value="1"/>
</dbReference>
<keyword evidence="12" id="KW-1185">Reference proteome</keyword>
<sequence length="470" mass="52359">MEEIFKYIDEHQKEYIDSLKEAVAIKSVSAWPETREEIVKMVKWVAKYLENEGTKVSLVDAGTQTLPNGTTLPLPPILLGTLGEDPKKKTLCVYGHLDVQPANKEDGWDTEPFVLTEKNGKLYGRGSTDDKGPVLGWLHAITAYRKTGKELPVNLKFCFEGMEESGSEGLDELVFSEKDKFFKNVDYVCISDNYWLGKKKPCLTYGLRGVCYFFIEVTCACKDLHSGVMGGSVHEAMADLIALMNSLTDPRGNILIPGIMDDVLPVTEEEIKLYENIDFDPEEYRKDVGCEKLVRADKVKTLMRRWRFPSLSLHGIEGAFSEGGCKTVIPSKVTGKFSIRIVPNQEPKKIEELVVAHLKKVHEARNSPNKLNAFMVHAGKAWISDPNHPNFVAGKKAIKQVYNVEPDLIREGGSIPVTLTFEQATGKNVLLLGIGASDDGAHSQNEKIDISNYIEGTKVLAAYIYEVAQL</sequence>
<feature type="binding site" evidence="8">
    <location>
        <position position="164"/>
    </location>
    <ligand>
        <name>Mn(2+)</name>
        <dbReference type="ChEBI" id="CHEBI:29035"/>
        <label>1</label>
    </ligand>
</feature>
<dbReference type="Gene3D" id="3.40.630.10">
    <property type="entry name" value="Zn peptidases"/>
    <property type="match status" value="1"/>
</dbReference>
<dbReference type="InterPro" id="IPR011650">
    <property type="entry name" value="Peptidase_M20_dimer"/>
</dbReference>
<evidence type="ECO:0000313" key="12">
    <source>
        <dbReference type="Proteomes" id="UP000499080"/>
    </source>
</evidence>
<evidence type="ECO:0000259" key="10">
    <source>
        <dbReference type="Pfam" id="PF07687"/>
    </source>
</evidence>
<dbReference type="GO" id="GO:0046872">
    <property type="term" value="F:metal ion binding"/>
    <property type="evidence" value="ECO:0007669"/>
    <property type="project" value="UniProtKB-KW"/>
</dbReference>
<feature type="binding site" description="in other chain" evidence="7">
    <location>
        <position position="442"/>
    </location>
    <ligand>
        <name>substrate</name>
        <note>ligand shared between homodimeric partners</note>
    </ligand>
</feature>
<feature type="binding site" evidence="8">
    <location>
        <position position="129"/>
    </location>
    <ligand>
        <name>Mn(2+)</name>
        <dbReference type="ChEBI" id="CHEBI:29035"/>
        <label>2</label>
    </ligand>
</feature>
<dbReference type="GO" id="GO:0070573">
    <property type="term" value="F:metallodipeptidase activity"/>
    <property type="evidence" value="ECO:0007669"/>
    <property type="project" value="InterPro"/>
</dbReference>
<dbReference type="PANTHER" id="PTHR43270:SF4">
    <property type="entry name" value="CARNOSINE DIPEPTIDASE 2, ISOFORM A"/>
    <property type="match status" value="1"/>
</dbReference>
<dbReference type="Pfam" id="PF01546">
    <property type="entry name" value="Peptidase_M20"/>
    <property type="match status" value="1"/>
</dbReference>
<dbReference type="PANTHER" id="PTHR43270">
    <property type="entry name" value="BETA-ALA-HIS DIPEPTIDASE"/>
    <property type="match status" value="1"/>
</dbReference>
<feature type="site" description="Important for catalytic activity" evidence="9">
    <location>
        <position position="225"/>
    </location>
</feature>
<reference evidence="11 12" key="1">
    <citation type="journal article" date="2019" name="Sci. Rep.">
        <title>Orb-weaving spider Araneus ventricosus genome elucidates the spidroin gene catalogue.</title>
        <authorList>
            <person name="Kono N."/>
            <person name="Nakamura H."/>
            <person name="Ohtoshi R."/>
            <person name="Moran D.A.P."/>
            <person name="Shinohara A."/>
            <person name="Yoshida Y."/>
            <person name="Fujiwara M."/>
            <person name="Mori M."/>
            <person name="Tomita M."/>
            <person name="Arakawa K."/>
        </authorList>
    </citation>
    <scope>NUCLEOTIDE SEQUENCE [LARGE SCALE GENOMIC DNA]</scope>
</reference>
<evidence type="ECO:0000256" key="2">
    <source>
        <dbReference type="ARBA" id="ARBA00022670"/>
    </source>
</evidence>
<accession>A0A4Y2DWH0</accession>
<comment type="caution">
    <text evidence="11">The sequence shown here is derived from an EMBL/GenBank/DDBJ whole genome shotgun (WGS) entry which is preliminary data.</text>
</comment>
<evidence type="ECO:0000256" key="1">
    <source>
        <dbReference type="ARBA" id="ARBA00006247"/>
    </source>
</evidence>
<name>A0A4Y2DWH0_ARAVE</name>
<evidence type="ECO:0000256" key="5">
    <source>
        <dbReference type="ARBA" id="ARBA00023049"/>
    </source>
</evidence>
<comment type="cofactor">
    <cofactor evidence="8">
        <name>Mn(2+)</name>
        <dbReference type="ChEBI" id="CHEBI:29035"/>
    </cofactor>
    <text evidence="8">Binds 2 manganese ions per subunit.</text>
</comment>
<dbReference type="AlphaFoldDB" id="A0A4Y2DWH0"/>
<keyword evidence="8" id="KW-0464">Manganese</keyword>
<dbReference type="Gene3D" id="3.30.70.360">
    <property type="match status" value="1"/>
</dbReference>
<evidence type="ECO:0000256" key="9">
    <source>
        <dbReference type="PIRSR" id="PIRSR037242-4"/>
    </source>
</evidence>
<keyword evidence="4" id="KW-0378">Hydrolase</keyword>
<comment type="similarity">
    <text evidence="1">Belongs to the peptidase M20A family.</text>
</comment>
<evidence type="ECO:0000313" key="11">
    <source>
        <dbReference type="EMBL" id="GBM21200.1"/>
    </source>
</evidence>
<dbReference type="FunFam" id="3.40.630.10:FF:000014">
    <property type="entry name" value="Cytosolic non-specific dipeptidase"/>
    <property type="match status" value="1"/>
</dbReference>
<feature type="binding site" evidence="8">
    <location>
        <position position="442"/>
    </location>
    <ligand>
        <name>Mn(2+)</name>
        <dbReference type="ChEBI" id="CHEBI:29035"/>
        <label>1</label>
    </ligand>
</feature>
<keyword evidence="3 8" id="KW-0479">Metal-binding</keyword>
<feature type="binding site" evidence="8">
    <location>
        <position position="129"/>
    </location>
    <ligand>
        <name>Mn(2+)</name>
        <dbReference type="ChEBI" id="CHEBI:29035"/>
        <label>1</label>
    </ligand>
</feature>
<feature type="binding site" evidence="7">
    <location>
        <position position="327"/>
    </location>
    <ligand>
        <name>substrate</name>
        <note>ligand shared between homodimeric partners</note>
    </ligand>
</feature>
<feature type="domain" description="Peptidase M20 dimerisation" evidence="10">
    <location>
        <begin position="206"/>
        <end position="363"/>
    </location>
</feature>
<dbReference type="OrthoDB" id="7832001at2759"/>
<feature type="active site" description="Proton acceptor" evidence="6">
    <location>
        <position position="163"/>
    </location>
</feature>
<feature type="active site" evidence="6">
    <location>
        <position position="98"/>
    </location>
</feature>
<feature type="binding site" description="in other chain" evidence="7">
    <location>
        <position position="192"/>
    </location>
    <ligand>
        <name>substrate</name>
        <note>ligand shared between homodimeric partners</note>
    </ligand>
</feature>
<feature type="binding site" description="in other chain" evidence="7">
    <location>
        <position position="414"/>
    </location>
    <ligand>
        <name>substrate</name>
        <note>ligand shared between homodimeric partners</note>
    </ligand>
</feature>
<evidence type="ECO:0000256" key="8">
    <source>
        <dbReference type="PIRSR" id="PIRSR037242-3"/>
    </source>
</evidence>
<dbReference type="GO" id="GO:0006508">
    <property type="term" value="P:proteolysis"/>
    <property type="evidence" value="ECO:0007669"/>
    <property type="project" value="UniProtKB-KW"/>
</dbReference>
<dbReference type="InterPro" id="IPR051458">
    <property type="entry name" value="Cyt/Met_Dipeptidase"/>
</dbReference>
<feature type="binding site" evidence="8">
    <location>
        <position position="96"/>
    </location>
    <ligand>
        <name>Mn(2+)</name>
        <dbReference type="ChEBI" id="CHEBI:29035"/>
        <label>2</label>
    </ligand>
</feature>
<dbReference type="PIRSF" id="PIRSF037242">
    <property type="entry name" value="CNDP_dipeptidase"/>
    <property type="match status" value="1"/>
</dbReference>
<dbReference type="Pfam" id="PF07687">
    <property type="entry name" value="M20_dimer"/>
    <property type="match status" value="1"/>
</dbReference>
<keyword evidence="2" id="KW-0645">Protease</keyword>
<gene>
    <name evidence="11" type="primary">CNDP2</name>
    <name evidence="11" type="ORF">AVEN_265808_1</name>
</gene>